<dbReference type="PANTHER" id="PTHR30336:SF4">
    <property type="entry name" value="ENVELOPE BIOGENESIS FACTOR ELYC"/>
    <property type="match status" value="1"/>
</dbReference>
<keyword evidence="1" id="KW-1133">Transmembrane helix</keyword>
<dbReference type="AlphaFoldDB" id="A0A930BRB7"/>
<dbReference type="GO" id="GO:0005886">
    <property type="term" value="C:plasma membrane"/>
    <property type="evidence" value="ECO:0007669"/>
    <property type="project" value="TreeGrafter"/>
</dbReference>
<reference evidence="3" key="1">
    <citation type="submission" date="2020-04" db="EMBL/GenBank/DDBJ databases">
        <title>Deep metagenomics examines the oral microbiome during advanced dental caries in children, revealing novel taxa and co-occurrences with host molecules.</title>
        <authorList>
            <person name="Baker J.L."/>
            <person name="Morton J.T."/>
            <person name="Dinis M."/>
            <person name="Alvarez R."/>
            <person name="Tran N.C."/>
            <person name="Knight R."/>
            <person name="Edlund A."/>
        </authorList>
    </citation>
    <scope>NUCLEOTIDE SEQUENCE</scope>
    <source>
        <strain evidence="3">JCVI_32_bin.24</strain>
    </source>
</reference>
<name>A0A930BRB7_9RHOO</name>
<protein>
    <submittedName>
        <fullName evidence="3">YdcF family protein</fullName>
    </submittedName>
</protein>
<organism evidence="3 4">
    <name type="scientific">Dechloromonas agitata</name>
    <dbReference type="NCBI Taxonomy" id="73030"/>
    <lineage>
        <taxon>Bacteria</taxon>
        <taxon>Pseudomonadati</taxon>
        <taxon>Pseudomonadota</taxon>
        <taxon>Betaproteobacteria</taxon>
        <taxon>Rhodocyclales</taxon>
        <taxon>Azonexaceae</taxon>
        <taxon>Dechloromonas</taxon>
    </lineage>
</organism>
<feature type="domain" description="DUF218" evidence="2">
    <location>
        <begin position="79"/>
        <end position="243"/>
    </location>
</feature>
<dbReference type="InterPro" id="IPR003848">
    <property type="entry name" value="DUF218"/>
</dbReference>
<evidence type="ECO:0000313" key="3">
    <source>
        <dbReference type="EMBL" id="MBF1163851.1"/>
    </source>
</evidence>
<keyword evidence="1" id="KW-0472">Membrane</keyword>
<gene>
    <name evidence="3" type="ORF">HXL68_02315</name>
</gene>
<dbReference type="InterPro" id="IPR051599">
    <property type="entry name" value="Cell_Envelope_Assoc"/>
</dbReference>
<evidence type="ECO:0000313" key="4">
    <source>
        <dbReference type="Proteomes" id="UP000718593"/>
    </source>
</evidence>
<dbReference type="GO" id="GO:0000270">
    <property type="term" value="P:peptidoglycan metabolic process"/>
    <property type="evidence" value="ECO:0007669"/>
    <property type="project" value="TreeGrafter"/>
</dbReference>
<dbReference type="PANTHER" id="PTHR30336">
    <property type="entry name" value="INNER MEMBRANE PROTEIN, PROBABLE PERMEASE"/>
    <property type="match status" value="1"/>
</dbReference>
<feature type="transmembrane region" description="Helical" evidence="1">
    <location>
        <begin position="38"/>
        <end position="62"/>
    </location>
</feature>
<evidence type="ECO:0000259" key="2">
    <source>
        <dbReference type="Pfam" id="PF02698"/>
    </source>
</evidence>
<dbReference type="CDD" id="cd06259">
    <property type="entry name" value="YdcF-like"/>
    <property type="match status" value="1"/>
</dbReference>
<dbReference type="Proteomes" id="UP000718593">
    <property type="component" value="Unassembled WGS sequence"/>
</dbReference>
<keyword evidence="1" id="KW-0812">Transmembrane</keyword>
<comment type="caution">
    <text evidence="3">The sequence shown here is derived from an EMBL/GenBank/DDBJ whole genome shotgun (WGS) entry which is preliminary data.</text>
</comment>
<dbReference type="GO" id="GO:0043164">
    <property type="term" value="P:Gram-negative-bacterium-type cell wall biogenesis"/>
    <property type="evidence" value="ECO:0007669"/>
    <property type="project" value="TreeGrafter"/>
</dbReference>
<dbReference type="Gene3D" id="3.40.50.620">
    <property type="entry name" value="HUPs"/>
    <property type="match status" value="1"/>
</dbReference>
<sequence length="252" mass="26621">MTVAWAIKGLLAALLLPPGNGLALLGLAALYRRRHWAFGLAMFGGLLLLLQSLPMVGSALMGTLEGRAGAWRPDTTGAQAIVILGSGLIRPVAAFGGETATDRSLIRLRHGARLARETQLPVLISGGRPLNADNAEAAVMADILKNEFGVAVRWREEQSQDTAGNARQSAEILRSAGIGRIVLVTQAFHMPRARMLFEAAGLQVVPAPAHFVSKTGGGFAAGDLLPSASALHHSFYALHEWLGIAWTRLSGV</sequence>
<proteinExistence type="predicted"/>
<dbReference type="EMBL" id="JABZMI010000019">
    <property type="protein sequence ID" value="MBF1163851.1"/>
    <property type="molecule type" value="Genomic_DNA"/>
</dbReference>
<evidence type="ECO:0000256" key="1">
    <source>
        <dbReference type="SAM" id="Phobius"/>
    </source>
</evidence>
<dbReference type="InterPro" id="IPR014729">
    <property type="entry name" value="Rossmann-like_a/b/a_fold"/>
</dbReference>
<accession>A0A930BRB7</accession>
<dbReference type="Pfam" id="PF02698">
    <property type="entry name" value="DUF218"/>
    <property type="match status" value="1"/>
</dbReference>